<keyword evidence="2" id="KW-1185">Reference proteome</keyword>
<evidence type="ECO:0000313" key="2">
    <source>
        <dbReference type="Proteomes" id="UP001549122"/>
    </source>
</evidence>
<protein>
    <submittedName>
        <fullName evidence="1">Uncharacterized protein</fullName>
    </submittedName>
</protein>
<name>A0ABV2FL14_9STRE</name>
<dbReference type="EMBL" id="JBEPLO010000043">
    <property type="protein sequence ID" value="MET3559261.1"/>
    <property type="molecule type" value="Genomic_DNA"/>
</dbReference>
<gene>
    <name evidence="1" type="ORF">ABID29_002411</name>
</gene>
<dbReference type="RefSeq" id="WP_354366337.1">
    <property type="nucleotide sequence ID" value="NZ_JBEPLO010000043.1"/>
</dbReference>
<dbReference type="Proteomes" id="UP001549122">
    <property type="component" value="Unassembled WGS sequence"/>
</dbReference>
<comment type="caution">
    <text evidence="1">The sequence shown here is derived from an EMBL/GenBank/DDBJ whole genome shotgun (WGS) entry which is preliminary data.</text>
</comment>
<sequence>MNKYGSPEPAITNHNHPSNGWFNRGYKPISPASVYAALFHFVQA</sequence>
<organism evidence="1 2">
    <name type="scientific">Streptococcus rupicaprae</name>
    <dbReference type="NCBI Taxonomy" id="759619"/>
    <lineage>
        <taxon>Bacteria</taxon>
        <taxon>Bacillati</taxon>
        <taxon>Bacillota</taxon>
        <taxon>Bacilli</taxon>
        <taxon>Lactobacillales</taxon>
        <taxon>Streptococcaceae</taxon>
        <taxon>Streptococcus</taxon>
    </lineage>
</organism>
<evidence type="ECO:0000313" key="1">
    <source>
        <dbReference type="EMBL" id="MET3559261.1"/>
    </source>
</evidence>
<accession>A0ABV2FL14</accession>
<reference evidence="1 2" key="1">
    <citation type="submission" date="2024-06" db="EMBL/GenBank/DDBJ databases">
        <title>Genomic Encyclopedia of Type Strains, Phase IV (KMG-IV): sequencing the most valuable type-strain genomes for metagenomic binning, comparative biology and taxonomic classification.</title>
        <authorList>
            <person name="Goeker M."/>
        </authorList>
    </citation>
    <scope>NUCLEOTIDE SEQUENCE [LARGE SCALE GENOMIC DNA]</scope>
    <source>
        <strain evidence="1 2">DSM 28303</strain>
    </source>
</reference>
<proteinExistence type="predicted"/>